<comment type="caution">
    <text evidence="2">The sequence shown here is derived from an EMBL/GenBank/DDBJ whole genome shotgun (WGS) entry which is preliminary data.</text>
</comment>
<proteinExistence type="predicted"/>
<evidence type="ECO:0000313" key="2">
    <source>
        <dbReference type="EMBL" id="KOO53448.1"/>
    </source>
</evidence>
<dbReference type="Proteomes" id="UP000037460">
    <property type="component" value="Unassembled WGS sequence"/>
</dbReference>
<evidence type="ECO:0000256" key="1">
    <source>
        <dbReference type="SAM" id="SignalP"/>
    </source>
</evidence>
<feature type="signal peptide" evidence="1">
    <location>
        <begin position="1"/>
        <end position="22"/>
    </location>
</feature>
<keyword evidence="3" id="KW-1185">Reference proteome</keyword>
<name>A0A0M0LRV7_9EUKA</name>
<protein>
    <submittedName>
        <fullName evidence="2">Uncharacterized protein</fullName>
    </submittedName>
</protein>
<reference evidence="3" key="1">
    <citation type="journal article" date="2015" name="PLoS Genet.">
        <title>Genome Sequence and Transcriptome Analyses of Chrysochromulina tobin: Metabolic Tools for Enhanced Algal Fitness in the Prominent Order Prymnesiales (Haptophyceae).</title>
        <authorList>
            <person name="Hovde B.T."/>
            <person name="Deodato C.R."/>
            <person name="Hunsperger H.M."/>
            <person name="Ryken S.A."/>
            <person name="Yost W."/>
            <person name="Jha R.K."/>
            <person name="Patterson J."/>
            <person name="Monnat R.J. Jr."/>
            <person name="Barlow S.B."/>
            <person name="Starkenburg S.R."/>
            <person name="Cattolico R.A."/>
        </authorList>
    </citation>
    <scope>NUCLEOTIDE SEQUENCE</scope>
    <source>
        <strain evidence="3">CCMP291</strain>
    </source>
</reference>
<evidence type="ECO:0000313" key="3">
    <source>
        <dbReference type="Proteomes" id="UP000037460"/>
    </source>
</evidence>
<accession>A0A0M0LRV7</accession>
<gene>
    <name evidence="2" type="ORF">Ctob_015465</name>
</gene>
<organism evidence="2 3">
    <name type="scientific">Chrysochromulina tobinii</name>
    <dbReference type="NCBI Taxonomy" id="1460289"/>
    <lineage>
        <taxon>Eukaryota</taxon>
        <taxon>Haptista</taxon>
        <taxon>Haptophyta</taxon>
        <taxon>Prymnesiophyceae</taxon>
        <taxon>Prymnesiales</taxon>
        <taxon>Chrysochromulinaceae</taxon>
        <taxon>Chrysochromulina</taxon>
    </lineage>
</organism>
<sequence length="258" mass="27332">MPSPFLALIYSTLAIWARVVSYALEHAAALLLGLASDAAPASSPLPTVFVNIQVLNREQKLAEVEVKTKAEVQQNLNHLGPLGSWAADLAGKTAAGLTKMAVSNEDLGMSVGVYACQCSTGLLQQIGVQSEAEVVYAEASLAVVQCSMVKVDLPTLVKAVTSQSEVGIGIARVWGFCWDACNAFGLGAFFERATEARIGEFAAFSMTQLLSAELEKAVREQMGGLEVAVTTVQSTEQAAHFFRARQALLLPVAVTRSV</sequence>
<dbReference type="EMBL" id="JWZX01000222">
    <property type="protein sequence ID" value="KOO53448.1"/>
    <property type="molecule type" value="Genomic_DNA"/>
</dbReference>
<dbReference type="AlphaFoldDB" id="A0A0M0LRV7"/>
<feature type="chain" id="PRO_5005603580" evidence="1">
    <location>
        <begin position="23"/>
        <end position="258"/>
    </location>
</feature>
<keyword evidence="1" id="KW-0732">Signal</keyword>